<keyword evidence="1" id="KW-1133">Transmembrane helix</keyword>
<evidence type="ECO:0000313" key="3">
    <source>
        <dbReference type="Proteomes" id="UP000243528"/>
    </source>
</evidence>
<keyword evidence="1" id="KW-0472">Membrane</keyword>
<dbReference type="AlphaFoldDB" id="A0A2P8DPI8"/>
<organism evidence="2 3">
    <name type="scientific">Haloactinopolyspora alba</name>
    <dbReference type="NCBI Taxonomy" id="648780"/>
    <lineage>
        <taxon>Bacteria</taxon>
        <taxon>Bacillati</taxon>
        <taxon>Actinomycetota</taxon>
        <taxon>Actinomycetes</taxon>
        <taxon>Jiangellales</taxon>
        <taxon>Jiangellaceae</taxon>
        <taxon>Haloactinopolyspora</taxon>
    </lineage>
</organism>
<evidence type="ECO:0000256" key="1">
    <source>
        <dbReference type="SAM" id="Phobius"/>
    </source>
</evidence>
<accession>A0A2P8DPI8</accession>
<keyword evidence="3" id="KW-1185">Reference proteome</keyword>
<feature type="transmembrane region" description="Helical" evidence="1">
    <location>
        <begin position="132"/>
        <end position="154"/>
    </location>
</feature>
<reference evidence="2 3" key="1">
    <citation type="submission" date="2018-03" db="EMBL/GenBank/DDBJ databases">
        <title>Genomic Encyclopedia of Archaeal and Bacterial Type Strains, Phase II (KMG-II): from individual species to whole genera.</title>
        <authorList>
            <person name="Goeker M."/>
        </authorList>
    </citation>
    <scope>NUCLEOTIDE SEQUENCE [LARGE SCALE GENOMIC DNA]</scope>
    <source>
        <strain evidence="2 3">DSM 45211</strain>
    </source>
</reference>
<feature type="transmembrane region" description="Helical" evidence="1">
    <location>
        <begin position="88"/>
        <end position="112"/>
    </location>
</feature>
<keyword evidence="1" id="KW-0812">Transmembrane</keyword>
<dbReference type="EMBL" id="PYGE01000018">
    <property type="protein sequence ID" value="PSK99121.1"/>
    <property type="molecule type" value="Genomic_DNA"/>
</dbReference>
<sequence length="157" mass="16507">MTVSTLLTAALAVGHVGLAAVWMGSMLYSLLIVQPRVSRFLAGDDDRLEELLTLLGSGNRRPVLAIIAGLLVSGALLAGVLEPEPAQVALLTAEGVLVLAAAAVFARVSWWLWPRRVFALPSERPAHRASLYRHALAMVALVGAAFTLAVTTLATSS</sequence>
<dbReference type="Proteomes" id="UP000243528">
    <property type="component" value="Unassembled WGS sequence"/>
</dbReference>
<gene>
    <name evidence="2" type="ORF">CLV30_11822</name>
</gene>
<dbReference type="RefSeq" id="WP_106539011.1">
    <property type="nucleotide sequence ID" value="NZ_RZHB01000026.1"/>
</dbReference>
<evidence type="ECO:0008006" key="4">
    <source>
        <dbReference type="Google" id="ProtNLM"/>
    </source>
</evidence>
<protein>
    <recommendedName>
        <fullName evidence="4">Copper resistance protein D</fullName>
    </recommendedName>
</protein>
<feature type="transmembrane region" description="Helical" evidence="1">
    <location>
        <begin position="63"/>
        <end position="81"/>
    </location>
</feature>
<proteinExistence type="predicted"/>
<comment type="caution">
    <text evidence="2">The sequence shown here is derived from an EMBL/GenBank/DDBJ whole genome shotgun (WGS) entry which is preliminary data.</text>
</comment>
<name>A0A2P8DPI8_9ACTN</name>
<evidence type="ECO:0000313" key="2">
    <source>
        <dbReference type="EMBL" id="PSK99121.1"/>
    </source>
</evidence>